<geneLocation type="mitochondrion" evidence="20"/>
<feature type="transmembrane region" description="Helical" evidence="18">
    <location>
        <begin position="143"/>
        <end position="163"/>
    </location>
</feature>
<evidence type="ECO:0000256" key="11">
    <source>
        <dbReference type="ARBA" id="ARBA00022982"/>
    </source>
</evidence>
<keyword evidence="8 18" id="KW-0812">Transmembrane</keyword>
<feature type="transmembrane region" description="Helical" evidence="18">
    <location>
        <begin position="314"/>
        <end position="334"/>
    </location>
</feature>
<dbReference type="AlphaFoldDB" id="A0A0D3QFT0"/>
<evidence type="ECO:0000256" key="6">
    <source>
        <dbReference type="ARBA" id="ARBA00022448"/>
    </source>
</evidence>
<evidence type="ECO:0000256" key="7">
    <source>
        <dbReference type="ARBA" id="ARBA00022660"/>
    </source>
</evidence>
<feature type="transmembrane region" description="Helical" evidence="18">
    <location>
        <begin position="60"/>
        <end position="83"/>
    </location>
</feature>
<evidence type="ECO:0000256" key="3">
    <source>
        <dbReference type="ARBA" id="ARBA00007012"/>
    </source>
</evidence>
<dbReference type="GO" id="GO:0005743">
    <property type="term" value="C:mitochondrial inner membrane"/>
    <property type="evidence" value="ECO:0007669"/>
    <property type="project" value="UniProtKB-SubCell"/>
</dbReference>
<evidence type="ECO:0000256" key="14">
    <source>
        <dbReference type="ARBA" id="ARBA00023075"/>
    </source>
</evidence>
<dbReference type="InterPro" id="IPR001750">
    <property type="entry name" value="ND/Mrp_TM"/>
</dbReference>
<dbReference type="PANTHER" id="PTHR46552">
    <property type="entry name" value="NADH-UBIQUINONE OXIDOREDUCTASE CHAIN 2"/>
    <property type="match status" value="1"/>
</dbReference>
<comment type="catalytic activity">
    <reaction evidence="17 18">
        <text>a ubiquinone + NADH + 5 H(+)(in) = a ubiquinol + NAD(+) + 4 H(+)(out)</text>
        <dbReference type="Rhea" id="RHEA:29091"/>
        <dbReference type="Rhea" id="RHEA-COMP:9565"/>
        <dbReference type="Rhea" id="RHEA-COMP:9566"/>
        <dbReference type="ChEBI" id="CHEBI:15378"/>
        <dbReference type="ChEBI" id="CHEBI:16389"/>
        <dbReference type="ChEBI" id="CHEBI:17976"/>
        <dbReference type="ChEBI" id="CHEBI:57540"/>
        <dbReference type="ChEBI" id="CHEBI:57945"/>
        <dbReference type="EC" id="7.1.1.2"/>
    </reaction>
</comment>
<dbReference type="GO" id="GO:0006120">
    <property type="term" value="P:mitochondrial electron transport, NADH to ubiquinone"/>
    <property type="evidence" value="ECO:0007669"/>
    <property type="project" value="InterPro"/>
</dbReference>
<evidence type="ECO:0000256" key="12">
    <source>
        <dbReference type="ARBA" id="ARBA00022989"/>
    </source>
</evidence>
<evidence type="ECO:0000256" key="2">
    <source>
        <dbReference type="ARBA" id="ARBA00004448"/>
    </source>
</evidence>
<keyword evidence="6" id="KW-0813">Transport</keyword>
<dbReference type="PANTHER" id="PTHR46552:SF1">
    <property type="entry name" value="NADH-UBIQUINONE OXIDOREDUCTASE CHAIN 2"/>
    <property type="match status" value="1"/>
</dbReference>
<protein>
    <recommendedName>
        <fullName evidence="5 18">NADH-ubiquinone oxidoreductase chain 2</fullName>
        <ecNumber evidence="4 18">7.1.1.2</ecNumber>
    </recommendedName>
</protein>
<dbReference type="Pfam" id="PF00361">
    <property type="entry name" value="Proton_antipo_M"/>
    <property type="match status" value="1"/>
</dbReference>
<organism evidence="20">
    <name type="scientific">Umalia orientalis</name>
    <dbReference type="NCBI Taxonomy" id="1603554"/>
    <lineage>
        <taxon>Eukaryota</taxon>
        <taxon>Metazoa</taxon>
        <taxon>Ecdysozoa</taxon>
        <taxon>Arthropoda</taxon>
        <taxon>Crustacea</taxon>
        <taxon>Multicrustacea</taxon>
        <taxon>Malacostraca</taxon>
        <taxon>Eumalacostraca</taxon>
        <taxon>Eucarida</taxon>
        <taxon>Decapoda</taxon>
        <taxon>Pleocyemata</taxon>
        <taxon>Brachyura</taxon>
        <taxon>Eubrachyura</taxon>
        <taxon>Raninoidea</taxon>
        <taxon>Raninidae</taxon>
        <taxon>Umalia</taxon>
    </lineage>
</organism>
<evidence type="ECO:0000256" key="9">
    <source>
        <dbReference type="ARBA" id="ARBA00022792"/>
    </source>
</evidence>
<dbReference type="PRINTS" id="PR01436">
    <property type="entry name" value="NADHDHGNASE2"/>
</dbReference>
<accession>A0A0D3QFT0</accession>
<reference evidence="20" key="1">
    <citation type="journal article" date="2015" name="Mar. Genomics">
        <title>The complete mitochondrial genomes of Umalia orientalis and Lyreidus brevifrons: The phylogenetic position of the family Raninidae within Brachyuran crabs.</title>
        <authorList>
            <person name="Shi G."/>
            <person name="Cui Z."/>
            <person name="Hui M."/>
            <person name="Liu Y."/>
            <person name="Chan T.Y."/>
            <person name="Song C."/>
        </authorList>
    </citation>
    <scope>NUCLEOTIDE SEQUENCE</scope>
</reference>
<feature type="transmembrane region" description="Helical" evidence="18">
    <location>
        <begin position="232"/>
        <end position="254"/>
    </location>
</feature>
<keyword evidence="11 18" id="KW-0249">Electron transport</keyword>
<evidence type="ECO:0000256" key="16">
    <source>
        <dbReference type="ARBA" id="ARBA00023136"/>
    </source>
</evidence>
<evidence type="ECO:0000313" key="20">
    <source>
        <dbReference type="EMBL" id="AJF14605.1"/>
    </source>
</evidence>
<evidence type="ECO:0000256" key="13">
    <source>
        <dbReference type="ARBA" id="ARBA00023027"/>
    </source>
</evidence>
<evidence type="ECO:0000256" key="5">
    <source>
        <dbReference type="ARBA" id="ARBA00021008"/>
    </source>
</evidence>
<evidence type="ECO:0000256" key="4">
    <source>
        <dbReference type="ARBA" id="ARBA00012944"/>
    </source>
</evidence>
<dbReference type="EMBL" id="KM365084">
    <property type="protein sequence ID" value="AJF14605.1"/>
    <property type="molecule type" value="Genomic_DNA"/>
</dbReference>
<keyword evidence="7 18" id="KW-0679">Respiratory chain</keyword>
<evidence type="ECO:0000256" key="8">
    <source>
        <dbReference type="ARBA" id="ARBA00022692"/>
    </source>
</evidence>
<dbReference type="GO" id="GO:0008137">
    <property type="term" value="F:NADH dehydrogenase (ubiquinone) activity"/>
    <property type="evidence" value="ECO:0007669"/>
    <property type="project" value="UniProtKB-EC"/>
</dbReference>
<dbReference type="EC" id="7.1.1.2" evidence="4 18"/>
<evidence type="ECO:0000256" key="10">
    <source>
        <dbReference type="ARBA" id="ARBA00022967"/>
    </source>
</evidence>
<evidence type="ECO:0000259" key="19">
    <source>
        <dbReference type="Pfam" id="PF00361"/>
    </source>
</evidence>
<evidence type="ECO:0000256" key="18">
    <source>
        <dbReference type="RuleBase" id="RU003403"/>
    </source>
</evidence>
<keyword evidence="12 18" id="KW-1133">Transmembrane helix</keyword>
<dbReference type="InterPro" id="IPR050175">
    <property type="entry name" value="Complex_I_Subunit_2"/>
</dbReference>
<evidence type="ECO:0000256" key="15">
    <source>
        <dbReference type="ARBA" id="ARBA00023128"/>
    </source>
</evidence>
<proteinExistence type="inferred from homology"/>
<feature type="transmembrane region" description="Helical" evidence="18">
    <location>
        <begin position="266"/>
        <end position="287"/>
    </location>
</feature>
<keyword evidence="10 18" id="KW-1278">Translocase</keyword>
<gene>
    <name evidence="20" type="primary">NADH2</name>
</gene>
<sequence>MFFPPHTLPFLFILLSGTLLSISSSSWFGAWVGLELNLMSFIPLITLKTQPFFSEASLKYFLIQALGSSVIVLASCMVVSNLFISTPMLFMALLLKLGSAPFHFWFPQVTEGLLWPQALLLLTIQKIAPMFLISYLLSSNPIIMILTISAAVLSSMVGALGGFNQMLLRKIMAFSSINHMSWMLIAMTISESLWLMYFSFYSLISSSVIFLFHSFQAFHISHTLQHLNSSPFIFMIMPMSLLSLGGLPPFTGFLPKWMMIQAMASCNMFLPLVFLLASALITLYFYIRIFNMYMIFYSPYMKWTFKYQYSKKEIFSIDFFFNLSGIFFSSFLFLF</sequence>
<comment type="function">
    <text evidence="1">Core subunit of the mitochondrial membrane respiratory chain NADH dehydrogenase (Complex I) that is believed to belong to the minimal assembly required for catalysis. Complex I functions in the transfer of electrons from NADH to the respiratory chain. The immediate electron acceptor for the enzyme is believed to be ubiquinone.</text>
</comment>
<comment type="function">
    <text evidence="18">Core subunit of the mitochondrial membrane respiratory chain NADH dehydrogenase (Complex I) which catalyzes electron transfer from NADH through the respiratory chain, using ubiquinone as an electron acceptor. Essential for the catalytic activity and assembly of complex I.</text>
</comment>
<name>A0A0D3QFT0_9EUCA</name>
<keyword evidence="13 18" id="KW-0520">NAD</keyword>
<feature type="transmembrane region" description="Helical" evidence="18">
    <location>
        <begin position="184"/>
        <end position="212"/>
    </location>
</feature>
<keyword evidence="14 18" id="KW-0830">Ubiquinone</keyword>
<feature type="domain" description="NADH:quinone oxidoreductase/Mrp antiporter transmembrane" evidence="19">
    <location>
        <begin position="24"/>
        <end position="282"/>
    </location>
</feature>
<comment type="similarity">
    <text evidence="3 18">Belongs to the complex I subunit 2 family.</text>
</comment>
<evidence type="ECO:0000256" key="1">
    <source>
        <dbReference type="ARBA" id="ARBA00003257"/>
    </source>
</evidence>
<feature type="transmembrane region" description="Helical" evidence="18">
    <location>
        <begin position="89"/>
        <end position="106"/>
    </location>
</feature>
<dbReference type="InterPro" id="IPR003917">
    <property type="entry name" value="NADH_UbQ_OxRdtase_chain2"/>
</dbReference>
<keyword evidence="16 18" id="KW-0472">Membrane</keyword>
<keyword evidence="15 18" id="KW-0496">Mitochondrion</keyword>
<comment type="subcellular location">
    <subcellularLocation>
        <location evidence="2 18">Mitochondrion inner membrane</location>
        <topology evidence="2 18">Multi-pass membrane protein</topology>
    </subcellularLocation>
</comment>
<evidence type="ECO:0000256" key="17">
    <source>
        <dbReference type="ARBA" id="ARBA00049551"/>
    </source>
</evidence>
<keyword evidence="9 18" id="KW-0999">Mitochondrion inner membrane</keyword>